<dbReference type="InterPro" id="IPR036322">
    <property type="entry name" value="WD40_repeat_dom_sf"/>
</dbReference>
<keyword evidence="2" id="KW-0677">Repeat</keyword>
<dbReference type="Proteomes" id="UP001596116">
    <property type="component" value="Unassembled WGS sequence"/>
</dbReference>
<gene>
    <name evidence="4" type="ORF">ACFMB1_08900</name>
</gene>
<keyword evidence="5" id="KW-1185">Reference proteome</keyword>
<sequence>MIDAATGAVICELIGHTDYIRHGIELRDGRLLTWSNDQTMRVWRLADGVCELTFAGHEDYVSYACEFDGERIISSSGDKTIRVWSLKNGAQLHCITHADSRDPLEICLALQGRLAASSGGAVYLYDIDDGRLIATIDTEEFYCDVLLFDDEHFLCVTNDFAGIYAYSDGSEISHVPLKGYLSGVAALSDGLLLTWHWDLHGAKRLFFELWAPLHGKCLGSHECRGEKVAAIKDLGNGQIAVSCNDYRLLIFRKEPFHLSSVAKLHAERDGSFCIYDPTDLTGLTAEAVAPSGPDANQGELEGRFGLRSRLLNFSDANSTPLKGQSWEYYGSEAVFSDGRVALAADDGWFQLWDFPLKASESLSPAAMKVTHPEYFDIVRRTARHKGNRVSIVDWFAALHGISEAAVSESIAALDGEGRNEAVTCRPTESGEILIWRPATSEIWLLSPNIAERSFVKALLNGVDGKLFLVNGAPVIAPDGLVYLWNGNGFEQLIAGGAPIRIPPAVREHIQSVRWCSNDRIVIRHGGGVNIRNAKSGELMKYLDGGHGDGNWGFVELRDGKLVTWTRTSLRSWSAESYEPLVELRDPVDWGPGREFVCALKSGGLAFAVGPYSGDSRVMIWDGAHEIVVYNGHRGEIGRLIELSDGAFLTYEDSSDGDLIYWRNPAAFN</sequence>
<comment type="caution">
    <text evidence="4">The sequence shown here is derived from an EMBL/GenBank/DDBJ whole genome shotgun (WGS) entry which is preliminary data.</text>
</comment>
<accession>A0ABW1KYY5</accession>
<evidence type="ECO:0000256" key="2">
    <source>
        <dbReference type="ARBA" id="ARBA00022737"/>
    </source>
</evidence>
<proteinExistence type="predicted"/>
<dbReference type="PANTHER" id="PTHR22847:SF637">
    <property type="entry name" value="WD REPEAT DOMAIN 5B"/>
    <property type="match status" value="1"/>
</dbReference>
<dbReference type="SUPFAM" id="SSF50978">
    <property type="entry name" value="WD40 repeat-like"/>
    <property type="match status" value="1"/>
</dbReference>
<dbReference type="EMBL" id="JBHPON010000001">
    <property type="protein sequence ID" value="MFC6035658.1"/>
    <property type="molecule type" value="Genomic_DNA"/>
</dbReference>
<evidence type="ECO:0008006" key="6">
    <source>
        <dbReference type="Google" id="ProtNLM"/>
    </source>
</evidence>
<dbReference type="PROSITE" id="PS50082">
    <property type="entry name" value="WD_REPEATS_2"/>
    <property type="match status" value="1"/>
</dbReference>
<dbReference type="Gene3D" id="2.130.10.10">
    <property type="entry name" value="YVTN repeat-like/Quinoprotein amine dehydrogenase"/>
    <property type="match status" value="2"/>
</dbReference>
<dbReference type="Pfam" id="PF00400">
    <property type="entry name" value="WD40"/>
    <property type="match status" value="1"/>
</dbReference>
<evidence type="ECO:0000256" key="3">
    <source>
        <dbReference type="PROSITE-ProRule" id="PRU00221"/>
    </source>
</evidence>
<dbReference type="SUPFAM" id="SSF101908">
    <property type="entry name" value="Putative isomerase YbhE"/>
    <property type="match status" value="1"/>
</dbReference>
<dbReference type="InterPro" id="IPR015943">
    <property type="entry name" value="WD40/YVTN_repeat-like_dom_sf"/>
</dbReference>
<organism evidence="4 5">
    <name type="scientific">Hyphococcus aureus</name>
    <dbReference type="NCBI Taxonomy" id="2666033"/>
    <lineage>
        <taxon>Bacteria</taxon>
        <taxon>Pseudomonadati</taxon>
        <taxon>Pseudomonadota</taxon>
        <taxon>Alphaproteobacteria</taxon>
        <taxon>Parvularculales</taxon>
        <taxon>Parvularculaceae</taxon>
        <taxon>Hyphococcus</taxon>
    </lineage>
</organism>
<name>A0ABW1KYY5_9PROT</name>
<dbReference type="InterPro" id="IPR001680">
    <property type="entry name" value="WD40_rpt"/>
</dbReference>
<evidence type="ECO:0000256" key="1">
    <source>
        <dbReference type="ARBA" id="ARBA00022574"/>
    </source>
</evidence>
<dbReference type="PANTHER" id="PTHR22847">
    <property type="entry name" value="WD40 REPEAT PROTEIN"/>
    <property type="match status" value="1"/>
</dbReference>
<dbReference type="RefSeq" id="WP_379878875.1">
    <property type="nucleotide sequence ID" value="NZ_JBHPON010000001.1"/>
</dbReference>
<feature type="repeat" description="WD" evidence="3">
    <location>
        <begin position="68"/>
        <end position="94"/>
    </location>
</feature>
<keyword evidence="1 3" id="KW-0853">WD repeat</keyword>
<reference evidence="4 5" key="1">
    <citation type="submission" date="2024-09" db="EMBL/GenBank/DDBJ databases">
        <authorList>
            <person name="Zhang Z.-H."/>
        </authorList>
    </citation>
    <scope>NUCLEOTIDE SEQUENCE [LARGE SCALE GENOMIC DNA]</scope>
    <source>
        <strain evidence="4 5">HHTR114</strain>
    </source>
</reference>
<protein>
    <recommendedName>
        <fullName evidence="6">WD40 repeat domain-containing protein</fullName>
    </recommendedName>
</protein>
<dbReference type="SMART" id="SM00320">
    <property type="entry name" value="WD40"/>
    <property type="match status" value="3"/>
</dbReference>
<evidence type="ECO:0000313" key="4">
    <source>
        <dbReference type="EMBL" id="MFC6035658.1"/>
    </source>
</evidence>
<evidence type="ECO:0000313" key="5">
    <source>
        <dbReference type="Proteomes" id="UP001596116"/>
    </source>
</evidence>